<evidence type="ECO:0000313" key="2">
    <source>
        <dbReference type="Proteomes" id="UP001183817"/>
    </source>
</evidence>
<accession>A0ABU2BM07</accession>
<proteinExistence type="predicted"/>
<sequence length="35" mass="3856">MRCALLHHDRFVDGDGRLGYRDTGSKGNYAKSSGD</sequence>
<comment type="caution">
    <text evidence="1">The sequence shown here is derived from an EMBL/GenBank/DDBJ whole genome shotgun (WGS) entry which is preliminary data.</text>
</comment>
<protein>
    <submittedName>
        <fullName evidence="1">Uncharacterized protein</fullName>
    </submittedName>
</protein>
<gene>
    <name evidence="1" type="ORF">J2S64_003381</name>
</gene>
<reference evidence="1 2" key="1">
    <citation type="submission" date="2023-07" db="EMBL/GenBank/DDBJ databases">
        <title>Sequencing the genomes of 1000 actinobacteria strains.</title>
        <authorList>
            <person name="Klenk H.-P."/>
        </authorList>
    </citation>
    <scope>NUCLEOTIDE SEQUENCE [LARGE SCALE GENOMIC DNA]</scope>
    <source>
        <strain evidence="1 2">DSM 20167</strain>
    </source>
</reference>
<organism evidence="1 2">
    <name type="scientific">Paeniglutamicibacter sulfureus</name>
    <dbReference type="NCBI Taxonomy" id="43666"/>
    <lineage>
        <taxon>Bacteria</taxon>
        <taxon>Bacillati</taxon>
        <taxon>Actinomycetota</taxon>
        <taxon>Actinomycetes</taxon>
        <taxon>Micrococcales</taxon>
        <taxon>Micrococcaceae</taxon>
        <taxon>Paeniglutamicibacter</taxon>
    </lineage>
</organism>
<evidence type="ECO:0000313" key="1">
    <source>
        <dbReference type="EMBL" id="MDR7359690.1"/>
    </source>
</evidence>
<name>A0ABU2BM07_9MICC</name>
<dbReference type="Proteomes" id="UP001183817">
    <property type="component" value="Unassembled WGS sequence"/>
</dbReference>
<dbReference type="EMBL" id="JAVDYI010000001">
    <property type="protein sequence ID" value="MDR7359690.1"/>
    <property type="molecule type" value="Genomic_DNA"/>
</dbReference>
<keyword evidence="2" id="KW-1185">Reference proteome</keyword>